<organism evidence="12 13">
    <name type="scientific">Usitatibacter palustris</name>
    <dbReference type="NCBI Taxonomy" id="2732487"/>
    <lineage>
        <taxon>Bacteria</taxon>
        <taxon>Pseudomonadati</taxon>
        <taxon>Pseudomonadota</taxon>
        <taxon>Betaproteobacteria</taxon>
        <taxon>Nitrosomonadales</taxon>
        <taxon>Usitatibacteraceae</taxon>
        <taxon>Usitatibacter</taxon>
    </lineage>
</organism>
<keyword evidence="3 12" id="KW-0858">Xylan degradation</keyword>
<dbReference type="PANTHER" id="PTHR31490:SF88">
    <property type="entry name" value="BETA-XYLANASE"/>
    <property type="match status" value="1"/>
</dbReference>
<keyword evidence="7 9" id="KW-0326">Glycosidase</keyword>
<dbReference type="InParanoid" id="A0A6M4H6K3"/>
<dbReference type="InterPro" id="IPR017853">
    <property type="entry name" value="GH"/>
</dbReference>
<evidence type="ECO:0000313" key="12">
    <source>
        <dbReference type="EMBL" id="QJR15246.1"/>
    </source>
</evidence>
<dbReference type="SMART" id="SM00633">
    <property type="entry name" value="Glyco_10"/>
    <property type="match status" value="1"/>
</dbReference>
<evidence type="ECO:0000256" key="4">
    <source>
        <dbReference type="ARBA" id="ARBA00022729"/>
    </source>
</evidence>
<dbReference type="PROSITE" id="PS51318">
    <property type="entry name" value="TAT"/>
    <property type="match status" value="1"/>
</dbReference>
<sequence length="384" mass="43197">MTSRRDFSKLLLGAGAGALLPFSTHASEPFESLDAIGRKKGLRFGNAMGISASGVRAGSRFHDAGYQALNARECGVIVAENETKWQALRPRPDTFRFAQADEMFAWATANKILVRGHTLIWQPPKWMPKWVNEYDFGAQPKKEAERLLTEHVSTVCKHFGKTIVSYDVVNETIDPKTGEMRVNVFTERLGAMDQVDLMFRLAKEHAPHAELVYNDYMSWGAGYTKHRAGVLKLLAEFRKRGTPVTALGLQSHIGSTEDGVEPPTGDSHVREWRRFLDEVTAMGYDLLITEFDVHDRHFPSDIAVRDAAVASLAKTYLDLTLSYPRLHTVMTWGLADNASWLQDMDRQPRTDGMPKRPCPYDAQLKAKPMRTAMADAFRAMPNRK</sequence>
<dbReference type="AlphaFoldDB" id="A0A6M4H6K3"/>
<dbReference type="PRINTS" id="PR00134">
    <property type="entry name" value="GLHYDRLASE10"/>
</dbReference>
<dbReference type="InterPro" id="IPR044846">
    <property type="entry name" value="GH10"/>
</dbReference>
<dbReference type="PANTHER" id="PTHR31490">
    <property type="entry name" value="GLYCOSYL HYDROLASE"/>
    <property type="match status" value="1"/>
</dbReference>
<evidence type="ECO:0000256" key="9">
    <source>
        <dbReference type="RuleBase" id="RU361174"/>
    </source>
</evidence>
<evidence type="ECO:0000256" key="7">
    <source>
        <dbReference type="ARBA" id="ARBA00023295"/>
    </source>
</evidence>
<feature type="chain" id="PRO_5026952130" description="Beta-xylanase" evidence="10">
    <location>
        <begin position="27"/>
        <end position="384"/>
    </location>
</feature>
<proteinExistence type="inferred from homology"/>
<keyword evidence="8 9" id="KW-0624">Polysaccharide degradation</keyword>
<evidence type="ECO:0000313" key="13">
    <source>
        <dbReference type="Proteomes" id="UP000503096"/>
    </source>
</evidence>
<evidence type="ECO:0000256" key="6">
    <source>
        <dbReference type="ARBA" id="ARBA00023277"/>
    </source>
</evidence>
<dbReference type="RefSeq" id="WP_171162362.1">
    <property type="nucleotide sequence ID" value="NZ_CP053073.1"/>
</dbReference>
<dbReference type="InterPro" id="IPR001000">
    <property type="entry name" value="GH10_dom"/>
</dbReference>
<comment type="catalytic activity">
    <reaction evidence="1 9">
        <text>Endohydrolysis of (1-&gt;4)-beta-D-xylosidic linkages in xylans.</text>
        <dbReference type="EC" id="3.2.1.8"/>
    </reaction>
</comment>
<dbReference type="KEGG" id="upl:DSM104440_02063"/>
<dbReference type="Gene3D" id="3.20.20.80">
    <property type="entry name" value="Glycosidases"/>
    <property type="match status" value="1"/>
</dbReference>
<keyword evidence="6 9" id="KW-0119">Carbohydrate metabolism</keyword>
<keyword evidence="13" id="KW-1185">Reference proteome</keyword>
<evidence type="ECO:0000256" key="2">
    <source>
        <dbReference type="ARBA" id="ARBA00007495"/>
    </source>
</evidence>
<protein>
    <recommendedName>
        <fullName evidence="9">Beta-xylanase</fullName>
        <ecNumber evidence="9">3.2.1.8</ecNumber>
    </recommendedName>
</protein>
<feature type="signal peptide" evidence="10">
    <location>
        <begin position="1"/>
        <end position="26"/>
    </location>
</feature>
<evidence type="ECO:0000256" key="8">
    <source>
        <dbReference type="ARBA" id="ARBA00023326"/>
    </source>
</evidence>
<evidence type="ECO:0000256" key="10">
    <source>
        <dbReference type="SAM" id="SignalP"/>
    </source>
</evidence>
<feature type="domain" description="GH10" evidence="11">
    <location>
        <begin position="51"/>
        <end position="376"/>
    </location>
</feature>
<accession>A0A6M4H6K3</accession>
<evidence type="ECO:0000256" key="1">
    <source>
        <dbReference type="ARBA" id="ARBA00000681"/>
    </source>
</evidence>
<comment type="similarity">
    <text evidence="2 9">Belongs to the glycosyl hydrolase 10 (cellulase F) family.</text>
</comment>
<reference evidence="12 13" key="1">
    <citation type="submission" date="2020-04" db="EMBL/GenBank/DDBJ databases">
        <title>Usitatibacter rugosus gen. nov., sp. nov. and Usitatibacter palustris sp. nov., novel members of Usitatibacteraceae fam. nov. within the order Nitrosomonadales isolated from soil.</title>
        <authorList>
            <person name="Huber K.J."/>
            <person name="Neumann-Schaal M."/>
            <person name="Geppert A."/>
            <person name="Luckner M."/>
            <person name="Wanner G."/>
            <person name="Overmann J."/>
        </authorList>
    </citation>
    <scope>NUCLEOTIDE SEQUENCE [LARGE SCALE GENOMIC DNA]</scope>
    <source>
        <strain evidence="12 13">Swamp67</strain>
    </source>
</reference>
<dbReference type="Proteomes" id="UP000503096">
    <property type="component" value="Chromosome"/>
</dbReference>
<gene>
    <name evidence="12" type="primary">xlnA</name>
    <name evidence="12" type="ORF">DSM104440_02063</name>
</gene>
<dbReference type="EC" id="3.2.1.8" evidence="9"/>
<dbReference type="GO" id="GO:0045493">
    <property type="term" value="P:xylan catabolic process"/>
    <property type="evidence" value="ECO:0007669"/>
    <property type="project" value="UniProtKB-KW"/>
</dbReference>
<dbReference type="EMBL" id="CP053073">
    <property type="protein sequence ID" value="QJR15246.1"/>
    <property type="molecule type" value="Genomic_DNA"/>
</dbReference>
<keyword evidence="4 10" id="KW-0732">Signal</keyword>
<dbReference type="InterPro" id="IPR006311">
    <property type="entry name" value="TAT_signal"/>
</dbReference>
<dbReference type="SUPFAM" id="SSF51445">
    <property type="entry name" value="(Trans)glycosidases"/>
    <property type="match status" value="1"/>
</dbReference>
<evidence type="ECO:0000259" key="11">
    <source>
        <dbReference type="PROSITE" id="PS51760"/>
    </source>
</evidence>
<evidence type="ECO:0000256" key="5">
    <source>
        <dbReference type="ARBA" id="ARBA00022801"/>
    </source>
</evidence>
<keyword evidence="5 9" id="KW-0378">Hydrolase</keyword>
<dbReference type="GO" id="GO:0031176">
    <property type="term" value="F:endo-1,4-beta-xylanase activity"/>
    <property type="evidence" value="ECO:0007669"/>
    <property type="project" value="UniProtKB-EC"/>
</dbReference>
<evidence type="ECO:0000256" key="3">
    <source>
        <dbReference type="ARBA" id="ARBA00022651"/>
    </source>
</evidence>
<dbReference type="PROSITE" id="PS51760">
    <property type="entry name" value="GH10_2"/>
    <property type="match status" value="1"/>
</dbReference>
<dbReference type="Pfam" id="PF00331">
    <property type="entry name" value="Glyco_hydro_10"/>
    <property type="match status" value="1"/>
</dbReference>
<name>A0A6M4H6K3_9PROT</name>